<accession>H2J3A3</accession>
<dbReference type="Proteomes" id="UP000007161">
    <property type="component" value="Chromosome"/>
</dbReference>
<keyword evidence="3" id="KW-1185">Reference proteome</keyword>
<dbReference type="OrthoDB" id="9799095at2"/>
<sequence>MVKNNIPKQAILIALASAVYYVESLVPFPIPLPGARWGFSNFAVLYSIVEDKNLKNALYIAIFKSILGSLLSGKFLSPTFFMGFSGSVIATLIMYLALKTKKFGIIGISESGAIFNNITQVTFGWLFIIKSAGIYWYLPQMILIGTFSAIANAIVVKSALRSVKP</sequence>
<keyword evidence="1" id="KW-1133">Transmembrane helix</keyword>
<gene>
    <name evidence="2" type="ordered locus">Marpi_1316</name>
</gene>
<evidence type="ECO:0000313" key="2">
    <source>
        <dbReference type="EMBL" id="AEX85719.1"/>
    </source>
</evidence>
<feature type="transmembrane region" description="Helical" evidence="1">
    <location>
        <begin position="105"/>
        <end position="128"/>
    </location>
</feature>
<dbReference type="KEGG" id="mpz:Marpi_1316"/>
<dbReference type="eggNOG" id="COG4769">
    <property type="taxonomic scope" value="Bacteria"/>
</dbReference>
<name>H2J3A3_MARPK</name>
<dbReference type="AlphaFoldDB" id="H2J3A3"/>
<dbReference type="PIRSF" id="PIRSF027391">
    <property type="entry name" value="Hpre_diP_synt_I"/>
    <property type="match status" value="1"/>
</dbReference>
<reference evidence="3" key="2">
    <citation type="submission" date="2012-01" db="EMBL/GenBank/DDBJ databases">
        <title>Complete sequence of chromosome of Marinitoga piezophila KA3.</title>
        <authorList>
            <person name="Lucas S."/>
            <person name="Han J."/>
            <person name="Lapidus A."/>
            <person name="Cheng J.-F."/>
            <person name="Goodwin L."/>
            <person name="Pitluck S."/>
            <person name="Peters L."/>
            <person name="Mikhailova N."/>
            <person name="Teshima H."/>
            <person name="Detter J.C."/>
            <person name="Han C."/>
            <person name="Tapia R."/>
            <person name="Land M."/>
            <person name="Hauser L."/>
            <person name="Kyrpides N."/>
            <person name="Ivanova N."/>
            <person name="Pagani I."/>
            <person name="Jebbar M."/>
            <person name="Vannier P."/>
            <person name="Oger P."/>
            <person name="Cario A."/>
            <person name="Bartlett D."/>
            <person name="Noll K.M."/>
            <person name="Woyke T."/>
        </authorList>
    </citation>
    <scope>NUCLEOTIDE SEQUENCE [LARGE SCALE GENOMIC DNA]</scope>
    <source>
        <strain evidence="3">DSM 14283 / JCM 11233 / KA3</strain>
    </source>
</reference>
<dbReference type="Pfam" id="PF07456">
    <property type="entry name" value="Hpre_diP_synt_I"/>
    <property type="match status" value="1"/>
</dbReference>
<feature type="transmembrane region" description="Helical" evidence="1">
    <location>
        <begin position="79"/>
        <end position="98"/>
    </location>
</feature>
<dbReference type="InterPro" id="IPR014535">
    <property type="entry name" value="Hpre_diP_synt_I"/>
</dbReference>
<dbReference type="HOGENOM" id="CLU_108933_1_1_0"/>
<keyword evidence="1" id="KW-0472">Membrane</keyword>
<evidence type="ECO:0000313" key="3">
    <source>
        <dbReference type="Proteomes" id="UP000007161"/>
    </source>
</evidence>
<feature type="transmembrane region" description="Helical" evidence="1">
    <location>
        <begin position="134"/>
        <end position="156"/>
    </location>
</feature>
<protein>
    <submittedName>
        <fullName evidence="2">Putative membrane protein</fullName>
    </submittedName>
</protein>
<dbReference type="EMBL" id="CP003257">
    <property type="protein sequence ID" value="AEX85719.1"/>
    <property type="molecule type" value="Genomic_DNA"/>
</dbReference>
<reference evidence="2 3" key="1">
    <citation type="journal article" date="2012" name="J. Bacteriol.">
        <title>Complete Genome Sequence of the Thermophilic, Piezophilic, Heterotrophic Bacterium Marinitoga piezophila KA3.</title>
        <authorList>
            <person name="Lucas S."/>
            <person name="Han J."/>
            <person name="Lapidus A."/>
            <person name="Cheng J.F."/>
            <person name="Goodwin L.A."/>
            <person name="Pitluck S."/>
            <person name="Peters L."/>
            <person name="Mikhailova N."/>
            <person name="Teshima H."/>
            <person name="Detter J.C."/>
            <person name="Han C."/>
            <person name="Tapia R."/>
            <person name="Land M."/>
            <person name="Hauser L."/>
            <person name="Kyrpides N.C."/>
            <person name="Ivanova N."/>
            <person name="Pagani I."/>
            <person name="Vannier P."/>
            <person name="Oger P."/>
            <person name="Bartlett D.H."/>
            <person name="Noll K.M."/>
            <person name="Woyke T."/>
            <person name="Jebbar M."/>
        </authorList>
    </citation>
    <scope>NUCLEOTIDE SEQUENCE [LARGE SCALE GENOMIC DNA]</scope>
    <source>
        <strain evidence="3">DSM 14283 / JCM 11233 / KA3</strain>
    </source>
</reference>
<organism evidence="2 3">
    <name type="scientific">Marinitoga piezophila (strain DSM 14283 / JCM 11233 / KA3)</name>
    <dbReference type="NCBI Taxonomy" id="443254"/>
    <lineage>
        <taxon>Bacteria</taxon>
        <taxon>Thermotogati</taxon>
        <taxon>Thermotogota</taxon>
        <taxon>Thermotogae</taxon>
        <taxon>Petrotogales</taxon>
        <taxon>Petrotogaceae</taxon>
        <taxon>Marinitoga</taxon>
    </lineage>
</organism>
<dbReference type="InterPro" id="IPR010898">
    <property type="entry name" value="Hpre_diP_synth_I"/>
</dbReference>
<keyword evidence="1" id="KW-0812">Transmembrane</keyword>
<dbReference type="STRING" id="443254.Marpi_1316"/>
<evidence type="ECO:0000256" key="1">
    <source>
        <dbReference type="SAM" id="Phobius"/>
    </source>
</evidence>
<dbReference type="RefSeq" id="WP_014296790.1">
    <property type="nucleotide sequence ID" value="NC_016751.1"/>
</dbReference>
<proteinExistence type="predicted"/>
<dbReference type="Gene3D" id="1.10.1760.20">
    <property type="match status" value="1"/>
</dbReference>